<evidence type="ECO:0000313" key="7">
    <source>
        <dbReference type="EMBL" id="EAQ90244.1"/>
    </source>
</evidence>
<comment type="similarity">
    <text evidence="4">Belongs to the peptidase S8 family.</text>
</comment>
<dbReference type="GeneID" id="4389546"/>
<keyword evidence="8" id="KW-1185">Reference proteome</keyword>
<dbReference type="PROSITE" id="PS51892">
    <property type="entry name" value="SUBTILASE"/>
    <property type="match status" value="1"/>
</dbReference>
<evidence type="ECO:0000259" key="6">
    <source>
        <dbReference type="Pfam" id="PF24476"/>
    </source>
</evidence>
<dbReference type="Gene3D" id="3.40.50.200">
    <property type="entry name" value="Peptidase S8/S53 domain"/>
    <property type="match status" value="1"/>
</dbReference>
<evidence type="ECO:0000259" key="5">
    <source>
        <dbReference type="Pfam" id="PF00082"/>
    </source>
</evidence>
<protein>
    <submittedName>
        <fullName evidence="7">Uncharacterized protein</fullName>
    </submittedName>
</protein>
<dbReference type="InterPro" id="IPR056002">
    <property type="entry name" value="DUF7580"/>
</dbReference>
<dbReference type="AlphaFoldDB" id="Q2HC75"/>
<proteinExistence type="inferred from homology"/>
<evidence type="ECO:0000313" key="8">
    <source>
        <dbReference type="Proteomes" id="UP000001056"/>
    </source>
</evidence>
<organism evidence="7 8">
    <name type="scientific">Chaetomium globosum (strain ATCC 6205 / CBS 148.51 / DSM 1962 / NBRC 6347 / NRRL 1970)</name>
    <name type="common">Soil fungus</name>
    <dbReference type="NCBI Taxonomy" id="306901"/>
    <lineage>
        <taxon>Eukaryota</taxon>
        <taxon>Fungi</taxon>
        <taxon>Dikarya</taxon>
        <taxon>Ascomycota</taxon>
        <taxon>Pezizomycotina</taxon>
        <taxon>Sordariomycetes</taxon>
        <taxon>Sordariomycetidae</taxon>
        <taxon>Sordariales</taxon>
        <taxon>Chaetomiaceae</taxon>
        <taxon>Chaetomium</taxon>
    </lineage>
</organism>
<dbReference type="InterPro" id="IPR015500">
    <property type="entry name" value="Peptidase_S8_subtilisin-rel"/>
</dbReference>
<sequence>MSYQPWKRRLEHDGLIQRLLEKLEAALSASSPKIRTGPRNVHLGGHVDFPLLTNIAAAIEDASDGGQKSKHAPVIESSIKSALSRNKIDYNDIFSAFMEVSRIGEEDDGEPEQIPAPELHSGKDDLAGYEKYAKALYKLLVRYGSCNCERQNYDDHHWARLRLKALYQADKHNQISFDILLSVLPNPSRTVQFEWQDVRVFVPTSKNKSPRRVQWAEEHALSLPRQANQLGGTDTKTYERIETLCTLLSSRCGSLLCFQAASDHLKVLREATDLVSHHTVRLDASPGLHLGQVLDRFHMRHGMRPVLAYILAKAAWYYYDSEWTNMGMTKNSVYFMGEALEDEVVYFCKPYLSAQLPPGVSQTVECRQVVGMIHRYPRILALGIMLVEIATGQRFEMEGHPDQWDPRTSNQQLLSFQKLASSGEFHEDCRFPRYKTAVNKCLDPMLFRHAPFNPSEPTENLEKRRSIFYHEIVDPLRQLIEGTGWDAELDDFERTALVPKPRAVKTSKPAAQISISEIATPPVPEKDPWLEEVAVLNTMLKRERKKSSTRSGPFKIAILDTGYDESSPSFDLPGRSRRIKEWRDFACSSPHPVDTDGHGTHLLTLLLQLECPAHIYVARVTENSKTLNSAEASIAEAIRVAGLEWDVDFISLSFGFSRHVQGIRDAIADVVHNKRGAITFFAAANNDGFNSREMFPANLGESVISVRGTNRAGGFESKYNPPTTSDEPVFGTLGVDVLSDWPGLETGKLMSGCSVATPIAVAIAVMLLEYAAARPRDFEPGDLKLMRTRRGVFEMFKEISVHAGDHRHYVAPFNLFRLSEDVRLAKLKTALGRHPEKW</sequence>
<accession>Q2HC75</accession>
<dbReference type="CDD" id="cd00306">
    <property type="entry name" value="Peptidases_S8_S53"/>
    <property type="match status" value="1"/>
</dbReference>
<dbReference type="PANTHER" id="PTHR35186:SF4">
    <property type="entry name" value="PRION-INHIBITION AND PROPAGATION HELO DOMAIN-CONTAINING PROTEIN"/>
    <property type="match status" value="1"/>
</dbReference>
<evidence type="ECO:0000256" key="3">
    <source>
        <dbReference type="ARBA" id="ARBA00022825"/>
    </source>
</evidence>
<dbReference type="RefSeq" id="XP_001228695.1">
    <property type="nucleotide sequence ID" value="XM_001228694.1"/>
</dbReference>
<dbReference type="InterPro" id="IPR036852">
    <property type="entry name" value="Peptidase_S8/S53_dom_sf"/>
</dbReference>
<dbReference type="OMA" id="QYYDSPW"/>
<dbReference type="HOGENOM" id="CLU_009240_1_0_1"/>
<dbReference type="Pfam" id="PF00082">
    <property type="entry name" value="Peptidase_S8"/>
    <property type="match status" value="1"/>
</dbReference>
<dbReference type="InParanoid" id="Q2HC75"/>
<dbReference type="OrthoDB" id="206201at2759"/>
<dbReference type="InterPro" id="IPR000209">
    <property type="entry name" value="Peptidase_S8/S53_dom"/>
</dbReference>
<name>Q2HC75_CHAGB</name>
<evidence type="ECO:0000256" key="4">
    <source>
        <dbReference type="PROSITE-ProRule" id="PRU01240"/>
    </source>
</evidence>
<feature type="active site" description="Charge relay system" evidence="4">
    <location>
        <position position="560"/>
    </location>
</feature>
<evidence type="ECO:0000256" key="2">
    <source>
        <dbReference type="ARBA" id="ARBA00022801"/>
    </source>
</evidence>
<feature type="domain" description="Peptidase S8/S53" evidence="5">
    <location>
        <begin position="555"/>
        <end position="771"/>
    </location>
</feature>
<dbReference type="EMBL" id="CH408030">
    <property type="protein sequence ID" value="EAQ90244.1"/>
    <property type="molecule type" value="Genomic_DNA"/>
</dbReference>
<dbReference type="PRINTS" id="PR00723">
    <property type="entry name" value="SUBTILISIN"/>
</dbReference>
<gene>
    <name evidence="7" type="ORF">CHGG_02179</name>
</gene>
<dbReference type="Proteomes" id="UP000001056">
    <property type="component" value="Unassembled WGS sequence"/>
</dbReference>
<keyword evidence="3 4" id="KW-0720">Serine protease</keyword>
<dbReference type="PANTHER" id="PTHR35186">
    <property type="entry name" value="ANK_REP_REGION DOMAIN-CONTAINING PROTEIN"/>
    <property type="match status" value="1"/>
</dbReference>
<dbReference type="GO" id="GO:0006508">
    <property type="term" value="P:proteolysis"/>
    <property type="evidence" value="ECO:0007669"/>
    <property type="project" value="UniProtKB-KW"/>
</dbReference>
<keyword evidence="2 4" id="KW-0378">Hydrolase</keyword>
<dbReference type="Pfam" id="PF24476">
    <property type="entry name" value="DUF7580"/>
    <property type="match status" value="1"/>
</dbReference>
<evidence type="ECO:0000256" key="1">
    <source>
        <dbReference type="ARBA" id="ARBA00022670"/>
    </source>
</evidence>
<feature type="domain" description="DUF7580" evidence="6">
    <location>
        <begin position="129"/>
        <end position="478"/>
    </location>
</feature>
<reference evidence="8" key="1">
    <citation type="journal article" date="2015" name="Genome Announc.">
        <title>Draft genome sequence of the cellulolytic fungus Chaetomium globosum.</title>
        <authorList>
            <person name="Cuomo C.A."/>
            <person name="Untereiner W.A."/>
            <person name="Ma L.-J."/>
            <person name="Grabherr M."/>
            <person name="Birren B.W."/>
        </authorList>
    </citation>
    <scope>NUCLEOTIDE SEQUENCE [LARGE SCALE GENOMIC DNA]</scope>
    <source>
        <strain evidence="8">ATCC 6205 / CBS 148.51 / DSM 1962 / NBRC 6347 / NRRL 1970</strain>
    </source>
</reference>
<dbReference type="VEuPathDB" id="FungiDB:CHGG_02179"/>
<dbReference type="GO" id="GO:0004252">
    <property type="term" value="F:serine-type endopeptidase activity"/>
    <property type="evidence" value="ECO:0007669"/>
    <property type="project" value="UniProtKB-UniRule"/>
</dbReference>
<feature type="active site" description="Charge relay system" evidence="4">
    <location>
        <position position="754"/>
    </location>
</feature>
<dbReference type="eggNOG" id="ENOG502SQD0">
    <property type="taxonomic scope" value="Eukaryota"/>
</dbReference>
<feature type="active site" description="Charge relay system" evidence="4">
    <location>
        <position position="598"/>
    </location>
</feature>
<keyword evidence="1 4" id="KW-0645">Protease</keyword>
<dbReference type="SUPFAM" id="SSF52743">
    <property type="entry name" value="Subtilisin-like"/>
    <property type="match status" value="1"/>
</dbReference>